<dbReference type="PANTHER" id="PTHR36109">
    <property type="entry name" value="MEMBRANE PROTEIN-RELATED"/>
    <property type="match status" value="1"/>
</dbReference>
<proteinExistence type="predicted"/>
<evidence type="ECO:0000256" key="1">
    <source>
        <dbReference type="SAM" id="Phobius"/>
    </source>
</evidence>
<accession>A0A1H4YPG2</accession>
<organism evidence="2 3">
    <name type="scientific">Bradyrhizobium erythrophlei</name>
    <dbReference type="NCBI Taxonomy" id="1437360"/>
    <lineage>
        <taxon>Bacteria</taxon>
        <taxon>Pseudomonadati</taxon>
        <taxon>Pseudomonadota</taxon>
        <taxon>Alphaproteobacteria</taxon>
        <taxon>Hyphomicrobiales</taxon>
        <taxon>Nitrobacteraceae</taxon>
        <taxon>Bradyrhizobium</taxon>
    </lineage>
</organism>
<feature type="transmembrane region" description="Helical" evidence="1">
    <location>
        <begin position="37"/>
        <end position="59"/>
    </location>
</feature>
<evidence type="ECO:0000313" key="2">
    <source>
        <dbReference type="EMBL" id="SED19906.1"/>
    </source>
</evidence>
<name>A0A1H4YPG2_9BRAD</name>
<dbReference type="EMBL" id="FNTH01000001">
    <property type="protein sequence ID" value="SED19906.1"/>
    <property type="molecule type" value="Genomic_DNA"/>
</dbReference>
<sequence>MISNNSDAWYSATKTANVVPLRNYGSSSKADGKVEGAALGAAIGATAATAASLVTMLAVPGVGAVVGIGWLAALLGSMVIGGVAGGLLGALTNAGISEEDAQVFVEGVRRGGTVVAARMPPSELPRIVPITNQSAVNLQERSELYRKSGWQSFDPNAVPYTADQVRSERALHVH</sequence>
<dbReference type="PANTHER" id="PTHR36109:SF2">
    <property type="entry name" value="MEMBRANE PROTEIN"/>
    <property type="match status" value="1"/>
</dbReference>
<feature type="transmembrane region" description="Helical" evidence="1">
    <location>
        <begin position="65"/>
        <end position="88"/>
    </location>
</feature>
<gene>
    <name evidence="2" type="ORF">SAMN05444164_4042</name>
</gene>
<keyword evidence="1" id="KW-0812">Transmembrane</keyword>
<protein>
    <submittedName>
        <fullName evidence="2">Uncharacterized protein</fullName>
    </submittedName>
</protein>
<dbReference type="AlphaFoldDB" id="A0A1H4YPG2"/>
<dbReference type="InterPro" id="IPR052948">
    <property type="entry name" value="Low_temp-induced_all0457"/>
</dbReference>
<keyword evidence="1" id="KW-1133">Transmembrane helix</keyword>
<reference evidence="2 3" key="1">
    <citation type="submission" date="2016-10" db="EMBL/GenBank/DDBJ databases">
        <authorList>
            <person name="de Groot N.N."/>
        </authorList>
    </citation>
    <scope>NUCLEOTIDE SEQUENCE [LARGE SCALE GENOMIC DNA]</scope>
    <source>
        <strain evidence="2 3">MT12</strain>
    </source>
</reference>
<dbReference type="Proteomes" id="UP000198992">
    <property type="component" value="Unassembled WGS sequence"/>
</dbReference>
<keyword evidence="1" id="KW-0472">Membrane</keyword>
<evidence type="ECO:0000313" key="3">
    <source>
        <dbReference type="Proteomes" id="UP000198992"/>
    </source>
</evidence>